<protein>
    <submittedName>
        <fullName evidence="1">Uncharacterized protein</fullName>
    </submittedName>
</protein>
<dbReference type="AlphaFoldDB" id="A0A8J2BMJ7"/>
<gene>
    <name evidence="1" type="ORF">MPNT_10352</name>
</gene>
<evidence type="ECO:0000313" key="2">
    <source>
        <dbReference type="Proteomes" id="UP000663859"/>
    </source>
</evidence>
<organism evidence="1 2">
    <name type="scientific">Candidatus Methylacidithermus pantelleriae</name>
    <dbReference type="NCBI Taxonomy" id="2744239"/>
    <lineage>
        <taxon>Bacteria</taxon>
        <taxon>Pseudomonadati</taxon>
        <taxon>Verrucomicrobiota</taxon>
        <taxon>Methylacidiphilae</taxon>
        <taxon>Methylacidiphilales</taxon>
        <taxon>Methylacidiphilaceae</taxon>
        <taxon>Candidatus Methylacidithermus</taxon>
    </lineage>
</organism>
<name>A0A8J2BMJ7_9BACT</name>
<dbReference type="Proteomes" id="UP000663859">
    <property type="component" value="Unassembled WGS sequence"/>
</dbReference>
<accession>A0A8J2BMJ7</accession>
<keyword evidence="2" id="KW-1185">Reference proteome</keyword>
<dbReference type="EMBL" id="CAJNOB010000001">
    <property type="protein sequence ID" value="CAF0689757.1"/>
    <property type="molecule type" value="Genomic_DNA"/>
</dbReference>
<evidence type="ECO:0000313" key="1">
    <source>
        <dbReference type="EMBL" id="CAF0689757.1"/>
    </source>
</evidence>
<comment type="caution">
    <text evidence="1">The sequence shown here is derived from an EMBL/GenBank/DDBJ whole genome shotgun (WGS) entry which is preliminary data.</text>
</comment>
<proteinExistence type="predicted"/>
<sequence>MVEEGREFRETTPFIDKDSAPSLGYRKVEYQAHRSRLPEAKPTCTTWPNFSLSTGPISGGTGRGWLLGSF</sequence>
<reference evidence="1" key="1">
    <citation type="submission" date="2021-02" db="EMBL/GenBank/DDBJ databases">
        <authorList>
            <person name="Cremers G."/>
            <person name="Picone N."/>
        </authorList>
    </citation>
    <scope>NUCLEOTIDE SEQUENCE</scope>
    <source>
        <strain evidence="1">PQ17</strain>
    </source>
</reference>